<name>A0ABT6ANH9_9BURK</name>
<evidence type="ECO:0000313" key="1">
    <source>
        <dbReference type="EMBL" id="MDF3834180.1"/>
    </source>
</evidence>
<dbReference type="EMBL" id="JARJLM010000255">
    <property type="protein sequence ID" value="MDF3834180.1"/>
    <property type="molecule type" value="Genomic_DNA"/>
</dbReference>
<dbReference type="Proteomes" id="UP001216674">
    <property type="component" value="Unassembled WGS sequence"/>
</dbReference>
<dbReference type="RefSeq" id="WP_276265317.1">
    <property type="nucleotide sequence ID" value="NZ_JARJLM010000255.1"/>
</dbReference>
<organism evidence="1 2">
    <name type="scientific">Cupriavidus basilensis</name>
    <dbReference type="NCBI Taxonomy" id="68895"/>
    <lineage>
        <taxon>Bacteria</taxon>
        <taxon>Pseudomonadati</taxon>
        <taxon>Pseudomonadota</taxon>
        <taxon>Betaproteobacteria</taxon>
        <taxon>Burkholderiales</taxon>
        <taxon>Burkholderiaceae</taxon>
        <taxon>Cupriavidus</taxon>
    </lineage>
</organism>
<reference evidence="1 2" key="1">
    <citation type="submission" date="2023-03" db="EMBL/GenBank/DDBJ databases">
        <title>Draft assemblies of triclosan tolerant bacteria isolated from returned activated sludge.</title>
        <authorList>
            <person name="Van Hamelsveld S."/>
        </authorList>
    </citation>
    <scope>NUCLEOTIDE SEQUENCE [LARGE SCALE GENOMIC DNA]</scope>
    <source>
        <strain evidence="1 2">GW210010_S58</strain>
    </source>
</reference>
<comment type="caution">
    <text evidence="1">The sequence shown here is derived from an EMBL/GenBank/DDBJ whole genome shotgun (WGS) entry which is preliminary data.</text>
</comment>
<keyword evidence="2" id="KW-1185">Reference proteome</keyword>
<gene>
    <name evidence="1" type="ORF">P3W85_14625</name>
</gene>
<proteinExistence type="predicted"/>
<protein>
    <submittedName>
        <fullName evidence="1">Uncharacterized protein</fullName>
    </submittedName>
</protein>
<sequence length="136" mass="14996">MLVVDHCRDCGEHTVAIVGYLKADSYLELPHFRKEGETTGVYLSDLISDELVTSAVQSLFTDGLDWADNDDTGQVFCLIGVDEPGDPLQFDELGKALGRWLEAAGIDRLAEACQKPDYLRKIDWSSGLPISQLLAH</sequence>
<evidence type="ECO:0000313" key="2">
    <source>
        <dbReference type="Proteomes" id="UP001216674"/>
    </source>
</evidence>
<accession>A0ABT6ANH9</accession>